<name>A0ABS8E0A6_9ACTN</name>
<evidence type="ECO:0000313" key="3">
    <source>
        <dbReference type="Proteomes" id="UP001520654"/>
    </source>
</evidence>
<comment type="caution">
    <text evidence="2">The sequence shown here is derived from an EMBL/GenBank/DDBJ whole genome shotgun (WGS) entry which is preliminary data.</text>
</comment>
<dbReference type="Proteomes" id="UP001520654">
    <property type="component" value="Unassembled WGS sequence"/>
</dbReference>
<evidence type="ECO:0000256" key="1">
    <source>
        <dbReference type="SAM" id="MobiDB-lite"/>
    </source>
</evidence>
<feature type="region of interest" description="Disordered" evidence="1">
    <location>
        <begin position="20"/>
        <end position="41"/>
    </location>
</feature>
<organism evidence="2 3">
    <name type="scientific">Streptomyces flavotricini</name>
    <dbReference type="NCBI Taxonomy" id="66888"/>
    <lineage>
        <taxon>Bacteria</taxon>
        <taxon>Bacillati</taxon>
        <taxon>Actinomycetota</taxon>
        <taxon>Actinomycetes</taxon>
        <taxon>Kitasatosporales</taxon>
        <taxon>Streptomycetaceae</taxon>
        <taxon>Streptomyces</taxon>
    </lineage>
</organism>
<dbReference type="EMBL" id="JAINUL010000001">
    <property type="protein sequence ID" value="MCC0094059.1"/>
    <property type="molecule type" value="Genomic_DNA"/>
</dbReference>
<dbReference type="RefSeq" id="WP_229334649.1">
    <property type="nucleotide sequence ID" value="NZ_JAINUL010000001.1"/>
</dbReference>
<protein>
    <submittedName>
        <fullName evidence="2">Universal stress protein</fullName>
    </submittedName>
</protein>
<dbReference type="InterPro" id="IPR014729">
    <property type="entry name" value="Rossmann-like_a/b/a_fold"/>
</dbReference>
<reference evidence="2 3" key="1">
    <citation type="submission" date="2021-08" db="EMBL/GenBank/DDBJ databases">
        <title>Genomic Architecture of Streptomyces flavotricini NGL1 and Streptomyces erythrochromogenes HMS4 With Differential Plant Beneficial attributes and laccase production capabilities.</title>
        <authorList>
            <person name="Salwan R."/>
            <person name="Kaur R."/>
            <person name="Sharma V."/>
        </authorList>
    </citation>
    <scope>NUCLEOTIDE SEQUENCE [LARGE SCALE GENOMIC DNA]</scope>
    <source>
        <strain evidence="2 3">NGL1</strain>
    </source>
</reference>
<sequence length="141" mass="14022">MGGITSGSALGSAVVGVDGSDSARQAGRELPDATATATAEAEQFPGLKVDAELSRSAPVPSLHRSAGLRGTSVVGNRGAGGFGSLMLGSVGLEVTAGAQTPVLMVRGIDNDAETGVVLAAVRDEHDLECGRYAARARGSES</sequence>
<proteinExistence type="predicted"/>
<dbReference type="Gene3D" id="3.40.50.620">
    <property type="entry name" value="HUPs"/>
    <property type="match status" value="1"/>
</dbReference>
<gene>
    <name evidence="2" type="ORF">K7B10_04490</name>
</gene>
<accession>A0ABS8E0A6</accession>
<evidence type="ECO:0000313" key="2">
    <source>
        <dbReference type="EMBL" id="MCC0094059.1"/>
    </source>
</evidence>
<dbReference type="SUPFAM" id="SSF52402">
    <property type="entry name" value="Adenine nucleotide alpha hydrolases-like"/>
    <property type="match status" value="1"/>
</dbReference>
<keyword evidence="3" id="KW-1185">Reference proteome</keyword>